<keyword evidence="3" id="KW-0540">Nuclease</keyword>
<organism evidence="3 4">
    <name type="scientific">Desulfopila aestuarii DSM 18488</name>
    <dbReference type="NCBI Taxonomy" id="1121416"/>
    <lineage>
        <taxon>Bacteria</taxon>
        <taxon>Pseudomonadati</taxon>
        <taxon>Thermodesulfobacteriota</taxon>
        <taxon>Desulfobulbia</taxon>
        <taxon>Desulfobulbales</taxon>
        <taxon>Desulfocapsaceae</taxon>
        <taxon>Desulfopila</taxon>
    </lineage>
</organism>
<dbReference type="InterPro" id="IPR050190">
    <property type="entry name" value="UPF0213_domain"/>
</dbReference>
<dbReference type="OrthoDB" id="287318at2"/>
<protein>
    <submittedName>
        <fullName evidence="3">Putative endonuclease</fullName>
    </submittedName>
</protein>
<reference evidence="3 4" key="1">
    <citation type="submission" date="2016-12" db="EMBL/GenBank/DDBJ databases">
        <authorList>
            <person name="Song W.-J."/>
            <person name="Kurnit D.M."/>
        </authorList>
    </citation>
    <scope>NUCLEOTIDE SEQUENCE [LARGE SCALE GENOMIC DNA]</scope>
    <source>
        <strain evidence="3 4">DSM 18488</strain>
    </source>
</reference>
<dbReference type="PROSITE" id="PS50164">
    <property type="entry name" value="GIY_YIG"/>
    <property type="match status" value="1"/>
</dbReference>
<proteinExistence type="inferred from homology"/>
<dbReference type="AlphaFoldDB" id="A0A1M7YCW1"/>
<dbReference type="PANTHER" id="PTHR34477">
    <property type="entry name" value="UPF0213 PROTEIN YHBQ"/>
    <property type="match status" value="1"/>
</dbReference>
<dbReference type="InterPro" id="IPR000305">
    <property type="entry name" value="GIY-YIG_endonuc"/>
</dbReference>
<dbReference type="PANTHER" id="PTHR34477:SF1">
    <property type="entry name" value="UPF0213 PROTEIN YHBQ"/>
    <property type="match status" value="1"/>
</dbReference>
<dbReference type="EMBL" id="FRFE01000019">
    <property type="protein sequence ID" value="SHO50474.1"/>
    <property type="molecule type" value="Genomic_DNA"/>
</dbReference>
<keyword evidence="3" id="KW-0255">Endonuclease</keyword>
<sequence length="103" mass="11738">MPSNPTDEQYDDWVVYMLRCADGSLYTGVTTNLTRRLREHNGTAAGARYTRARRPVQLVHVEKAANRSAACRREYQLKQLSRTEKETLISTDSASLTFNTKEV</sequence>
<dbReference type="SUPFAM" id="SSF82771">
    <property type="entry name" value="GIY-YIG endonuclease"/>
    <property type="match status" value="1"/>
</dbReference>
<dbReference type="Proteomes" id="UP000184603">
    <property type="component" value="Unassembled WGS sequence"/>
</dbReference>
<dbReference type="Pfam" id="PF01541">
    <property type="entry name" value="GIY-YIG"/>
    <property type="match status" value="1"/>
</dbReference>
<keyword evidence="4" id="KW-1185">Reference proteome</keyword>
<evidence type="ECO:0000313" key="4">
    <source>
        <dbReference type="Proteomes" id="UP000184603"/>
    </source>
</evidence>
<dbReference type="RefSeq" id="WP_073614942.1">
    <property type="nucleotide sequence ID" value="NZ_FRFE01000019.1"/>
</dbReference>
<keyword evidence="3" id="KW-0378">Hydrolase</keyword>
<dbReference type="GO" id="GO:0004519">
    <property type="term" value="F:endonuclease activity"/>
    <property type="evidence" value="ECO:0007669"/>
    <property type="project" value="UniProtKB-KW"/>
</dbReference>
<evidence type="ECO:0000259" key="2">
    <source>
        <dbReference type="PROSITE" id="PS50164"/>
    </source>
</evidence>
<gene>
    <name evidence="3" type="ORF">SAMN02745220_03480</name>
</gene>
<dbReference type="CDD" id="cd10456">
    <property type="entry name" value="GIY-YIG_UPF0213"/>
    <property type="match status" value="1"/>
</dbReference>
<dbReference type="InterPro" id="IPR035901">
    <property type="entry name" value="GIY-YIG_endonuc_sf"/>
</dbReference>
<dbReference type="STRING" id="1121416.SAMN02745220_03480"/>
<evidence type="ECO:0000313" key="3">
    <source>
        <dbReference type="EMBL" id="SHO50474.1"/>
    </source>
</evidence>
<accession>A0A1M7YCW1</accession>
<comment type="similarity">
    <text evidence="1">Belongs to the UPF0213 family.</text>
</comment>
<name>A0A1M7YCW1_9BACT</name>
<dbReference type="Gene3D" id="3.40.1440.10">
    <property type="entry name" value="GIY-YIG endonuclease"/>
    <property type="match status" value="1"/>
</dbReference>
<evidence type="ECO:0000256" key="1">
    <source>
        <dbReference type="ARBA" id="ARBA00007435"/>
    </source>
</evidence>
<feature type="domain" description="GIY-YIG" evidence="2">
    <location>
        <begin position="11"/>
        <end position="87"/>
    </location>
</feature>